<dbReference type="Proteomes" id="UP001595897">
    <property type="component" value="Unassembled WGS sequence"/>
</dbReference>
<reference evidence="3" key="1">
    <citation type="journal article" date="2019" name="Int. J. Syst. Evol. Microbiol.">
        <title>The Global Catalogue of Microorganisms (GCM) 10K type strain sequencing project: providing services to taxonomists for standard genome sequencing and annotation.</title>
        <authorList>
            <consortium name="The Broad Institute Genomics Platform"/>
            <consortium name="The Broad Institute Genome Sequencing Center for Infectious Disease"/>
            <person name="Wu L."/>
            <person name="Ma J."/>
        </authorList>
    </citation>
    <scope>NUCLEOTIDE SEQUENCE [LARGE SCALE GENOMIC DNA]</scope>
    <source>
        <strain evidence="3">KACC 12507</strain>
    </source>
</reference>
<keyword evidence="3" id="KW-1185">Reference proteome</keyword>
<feature type="signal peptide" evidence="1">
    <location>
        <begin position="1"/>
        <end position="21"/>
    </location>
</feature>
<sequence length="441" mass="44781">MLNKKILATAVALACSTSAFAAVDLDDNANDQTVTIATESFTATDISMGMVEVTNAGALNIEVETGFTTGAGTSNFVRFDLVNGSFTSDAPTLTNAGLVGGAGIISQGGGDGDSFVIFEITADTADVARDATLVLAADTYNVTASGASTVGYGFFDIAADAINQRDALASASSQFTNTVSAVTGDYTDAGVGVATVASGFTAFAPATSDESATVANLGMIVPAQVVTAGSIKLDGTDFTVADVVPAGNQDITFAGDFSFGTFTLHAGDCTAAPNALTVNTDEDEAVINADPATAASWSFCVTVDGTETISKGSYTVTLDTPEVTNTIGQITFDTTTVEVPYLTTFSNYNQRLYIINRGSRDAIYTISFTSEDGVTATAGAGASGTVPANEVVALRATDIVTLTGRTRTAATVEIEAAGPDISVATQQVNLSDGTTDTVVLK</sequence>
<feature type="chain" id="PRO_5046752806" evidence="1">
    <location>
        <begin position="22"/>
        <end position="441"/>
    </location>
</feature>
<dbReference type="EMBL" id="JBHSGU010000002">
    <property type="protein sequence ID" value="MFC4700060.1"/>
    <property type="molecule type" value="Genomic_DNA"/>
</dbReference>
<proteinExistence type="predicted"/>
<evidence type="ECO:0000313" key="3">
    <source>
        <dbReference type="Proteomes" id="UP001595897"/>
    </source>
</evidence>
<accession>A0ABV9LWP5</accession>
<organism evidence="2 3">
    <name type="scientific">Glaciecola siphonariae</name>
    <dbReference type="NCBI Taxonomy" id="521012"/>
    <lineage>
        <taxon>Bacteria</taxon>
        <taxon>Pseudomonadati</taxon>
        <taxon>Pseudomonadota</taxon>
        <taxon>Gammaproteobacteria</taxon>
        <taxon>Alteromonadales</taxon>
        <taxon>Alteromonadaceae</taxon>
        <taxon>Glaciecola</taxon>
    </lineage>
</organism>
<dbReference type="RefSeq" id="WP_382407153.1">
    <property type="nucleotide sequence ID" value="NZ_JBHSGU010000002.1"/>
</dbReference>
<evidence type="ECO:0000313" key="2">
    <source>
        <dbReference type="EMBL" id="MFC4700060.1"/>
    </source>
</evidence>
<evidence type="ECO:0000256" key="1">
    <source>
        <dbReference type="SAM" id="SignalP"/>
    </source>
</evidence>
<protein>
    <submittedName>
        <fullName evidence="2">Uncharacterized protein</fullName>
    </submittedName>
</protein>
<name>A0ABV9LWP5_9ALTE</name>
<keyword evidence="1" id="KW-0732">Signal</keyword>
<comment type="caution">
    <text evidence="2">The sequence shown here is derived from an EMBL/GenBank/DDBJ whole genome shotgun (WGS) entry which is preliminary data.</text>
</comment>
<gene>
    <name evidence="2" type="ORF">ACFO4O_07835</name>
</gene>